<comment type="pathway">
    <text evidence="1">Protein modification; protein glycosylation.</text>
</comment>
<dbReference type="GO" id="GO:0005783">
    <property type="term" value="C:endoplasmic reticulum"/>
    <property type="evidence" value="ECO:0007669"/>
    <property type="project" value="TreeGrafter"/>
</dbReference>
<dbReference type="GO" id="GO:0008375">
    <property type="term" value="F:acetylglucosaminyltransferase activity"/>
    <property type="evidence" value="ECO:0007669"/>
    <property type="project" value="TreeGrafter"/>
</dbReference>
<dbReference type="Pfam" id="PF04666">
    <property type="entry name" value="MGAT4_cons"/>
    <property type="match status" value="1"/>
</dbReference>
<evidence type="ECO:0000256" key="2">
    <source>
        <dbReference type="ARBA" id="ARBA00022676"/>
    </source>
</evidence>
<dbReference type="GO" id="GO:0006487">
    <property type="term" value="P:protein N-linked glycosylation"/>
    <property type="evidence" value="ECO:0007669"/>
    <property type="project" value="TreeGrafter"/>
</dbReference>
<dbReference type="InterPro" id="IPR057279">
    <property type="entry name" value="MGAT4"/>
</dbReference>
<dbReference type="GO" id="GO:0005795">
    <property type="term" value="C:Golgi stack"/>
    <property type="evidence" value="ECO:0007669"/>
    <property type="project" value="TreeGrafter"/>
</dbReference>
<evidence type="ECO:0000256" key="3">
    <source>
        <dbReference type="ARBA" id="ARBA00022679"/>
    </source>
</evidence>
<keyword evidence="2 7" id="KW-0328">Glycosyltransferase</keyword>
<proteinExistence type="evidence at transcript level"/>
<dbReference type="InterPro" id="IPR056576">
    <property type="entry name" value="MGAT4_A/B/C_C"/>
</dbReference>
<feature type="domain" description="MGAT4 A/B/C C-terminal" evidence="6">
    <location>
        <begin position="419"/>
        <end position="556"/>
    </location>
</feature>
<accession>A0A2P2HXG7</accession>
<dbReference type="AlphaFoldDB" id="A0A2P2HXG7"/>
<reference evidence="7" key="2">
    <citation type="journal article" date="2018" name="Biosci. Biotechnol. Biochem.">
        <title>Polysaccharide hydrolase of the hadal zone amphipods Hirondellea gigas.</title>
        <authorList>
            <person name="Kobayashi H."/>
            <person name="Nagahama T."/>
            <person name="Arai W."/>
            <person name="Sasagawa Y."/>
            <person name="Umeda M."/>
            <person name="Hayashi T."/>
            <person name="Nikaido I."/>
            <person name="Watanabe H."/>
            <person name="Oguri K."/>
            <person name="Kitazato H."/>
            <person name="Fujioka K."/>
            <person name="Kido Y."/>
            <person name="Takami H."/>
        </authorList>
    </citation>
    <scope>NUCLEOTIDE SEQUENCE</scope>
    <source>
        <tissue evidence="7">Whole body</tissue>
    </source>
</reference>
<dbReference type="InterPro" id="IPR006759">
    <property type="entry name" value="Glyco_transf_54"/>
</dbReference>
<keyword evidence="4" id="KW-1133">Transmembrane helix</keyword>
<dbReference type="PANTHER" id="PTHR12062:SF9">
    <property type="entry name" value="ALPHA-1,3-MANNOSYL-GLYCOPROTEIN 4-BETA-N-ACETYLGLUCOSAMINYLTRANSFERASE A, ISOFORM A"/>
    <property type="match status" value="1"/>
</dbReference>
<dbReference type="PANTHER" id="PTHR12062">
    <property type="entry name" value="N-ACETYLGLUCOSAMINYLTRANSFERASE VI"/>
    <property type="match status" value="1"/>
</dbReference>
<evidence type="ECO:0000259" key="5">
    <source>
        <dbReference type="Pfam" id="PF04666"/>
    </source>
</evidence>
<reference evidence="8" key="1">
    <citation type="submission" date="2017-11" db="EMBL/GenBank/DDBJ databases">
        <title>The sensing device of the deep-sea amphipod.</title>
        <authorList>
            <person name="Kobayashi H."/>
            <person name="Nagahama T."/>
            <person name="Arai W."/>
            <person name="Sasagawa Y."/>
            <person name="Umeda M."/>
            <person name="Hayashi T."/>
            <person name="Nikaido I."/>
            <person name="Watanabe H."/>
            <person name="Oguri K."/>
            <person name="Kitazato H."/>
            <person name="Fujioka K."/>
            <person name="Kido Y."/>
            <person name="Takami H."/>
        </authorList>
    </citation>
    <scope>NUCLEOTIDE SEQUENCE</scope>
    <source>
        <tissue evidence="8">Whole body</tissue>
    </source>
</reference>
<name>A0A2P2HXG7_9CRUS</name>
<evidence type="ECO:0000256" key="4">
    <source>
        <dbReference type="SAM" id="Phobius"/>
    </source>
</evidence>
<evidence type="ECO:0000313" key="7">
    <source>
        <dbReference type="EMBL" id="LAB66330.1"/>
    </source>
</evidence>
<dbReference type="EMBL" id="IACF01000564">
    <property type="protein sequence ID" value="LAB66330.1"/>
    <property type="molecule type" value="mRNA"/>
</dbReference>
<feature type="transmembrane region" description="Helical" evidence="4">
    <location>
        <begin position="30"/>
        <end position="48"/>
    </location>
</feature>
<feature type="domain" description="MGAT4 conserved region" evidence="5">
    <location>
        <begin position="127"/>
        <end position="405"/>
    </location>
</feature>
<organism evidence="7">
    <name type="scientific">Hirondellea gigas</name>
    <dbReference type="NCBI Taxonomy" id="1518452"/>
    <lineage>
        <taxon>Eukaryota</taxon>
        <taxon>Metazoa</taxon>
        <taxon>Ecdysozoa</taxon>
        <taxon>Arthropoda</taxon>
        <taxon>Crustacea</taxon>
        <taxon>Multicrustacea</taxon>
        <taxon>Malacostraca</taxon>
        <taxon>Eumalacostraca</taxon>
        <taxon>Peracarida</taxon>
        <taxon>Amphipoda</taxon>
        <taxon>Amphilochidea</taxon>
        <taxon>Lysianassida</taxon>
        <taxon>Lysianassidira</taxon>
        <taxon>Lysianassoidea</taxon>
        <taxon>Lysianassidae</taxon>
        <taxon>Hirondellea</taxon>
    </lineage>
</organism>
<sequence length="565" mass="64057">MMASSLLECSYKSSSCPGGRWLSVVVRRKMGVLLAIVLLTPFFVLMLLQNPDLSSERVLVERVAELRERLGAAQALNTHRLQDISLLANKFSSVMTVMNSSTNMNMSLLSPPARELLLNYSNPGALQLPNIYSYLPYLLHDAHSTAPAYALSKGRTDVEIVLGVPTVKREVQSYLMTTLHNLVNSMSDQERDISLIVVFVAEPDIDYVHKVASLIERNLAEHVKSGLIDVVSPPSSFYPDFNSLRRTLGDPLERVKWRTKQNLDYAFLMMYAQPKGLLYLQLEDDVQTKPGYISTMRSFALQKTAQNRDWFVLDFCQLGAIGKMYKCAQLPYLVQFFLMFYNDKPVDWLLDYLVQTKSCNLDKDRKHCQKEKEKVWIRYKPSLFQHIGTHSSLRGKLQKLKDKQFGKVQLFFPHSNPDATVESTIKHYKLFTLDKAYKGESYFWGLLPQQGDQLTFTFDQPSLVQEYLFRSGNVEHPSDRFYNTTVEVLPVKPHPPLAATAVAARFTNSAIPGYLIVGSFDDLGVAQGTIPSSIGLINKLKLHVHTESDNWSILSEIHIKTGSAR</sequence>
<keyword evidence="4" id="KW-0472">Membrane</keyword>
<dbReference type="GO" id="GO:0005793">
    <property type="term" value="C:endoplasmic reticulum-Golgi intermediate compartment"/>
    <property type="evidence" value="ECO:0007669"/>
    <property type="project" value="TreeGrafter"/>
</dbReference>
<protein>
    <submittedName>
        <fullName evidence="7">Alpha-1,3-mannosyl-glycoprotein 4-beta-N-acetylglucosaminyltransferase B</fullName>
    </submittedName>
</protein>
<dbReference type="Pfam" id="PF23524">
    <property type="entry name" value="MGAT4A_C"/>
    <property type="match status" value="1"/>
</dbReference>
<dbReference type="EMBL" id="IACT01002046">
    <property type="protein sequence ID" value="LAC21353.1"/>
    <property type="molecule type" value="mRNA"/>
</dbReference>
<evidence type="ECO:0000256" key="1">
    <source>
        <dbReference type="ARBA" id="ARBA00004922"/>
    </source>
</evidence>
<keyword evidence="4" id="KW-0812">Transmembrane</keyword>
<evidence type="ECO:0000259" key="6">
    <source>
        <dbReference type="Pfam" id="PF23524"/>
    </source>
</evidence>
<evidence type="ECO:0000313" key="8">
    <source>
        <dbReference type="EMBL" id="LAC21353.1"/>
    </source>
</evidence>
<keyword evidence="3 7" id="KW-0808">Transferase</keyword>